<proteinExistence type="predicted"/>
<reference evidence="1" key="1">
    <citation type="submission" date="2014-11" db="EMBL/GenBank/DDBJ databases">
        <authorList>
            <person name="Amaro Gonzalez C."/>
        </authorList>
    </citation>
    <scope>NUCLEOTIDE SEQUENCE</scope>
</reference>
<dbReference type="EMBL" id="GBXM01025796">
    <property type="protein sequence ID" value="JAH82781.1"/>
    <property type="molecule type" value="Transcribed_RNA"/>
</dbReference>
<sequence length="27" mass="3038">MFHTTSSKAVNSILILQFRRGCTKQLG</sequence>
<protein>
    <submittedName>
        <fullName evidence="1">Uncharacterized protein</fullName>
    </submittedName>
</protein>
<accession>A0A0E9VXL8</accession>
<organism evidence="1">
    <name type="scientific">Anguilla anguilla</name>
    <name type="common">European freshwater eel</name>
    <name type="synonym">Muraena anguilla</name>
    <dbReference type="NCBI Taxonomy" id="7936"/>
    <lineage>
        <taxon>Eukaryota</taxon>
        <taxon>Metazoa</taxon>
        <taxon>Chordata</taxon>
        <taxon>Craniata</taxon>
        <taxon>Vertebrata</taxon>
        <taxon>Euteleostomi</taxon>
        <taxon>Actinopterygii</taxon>
        <taxon>Neopterygii</taxon>
        <taxon>Teleostei</taxon>
        <taxon>Anguilliformes</taxon>
        <taxon>Anguillidae</taxon>
        <taxon>Anguilla</taxon>
    </lineage>
</organism>
<reference evidence="1" key="2">
    <citation type="journal article" date="2015" name="Fish Shellfish Immunol.">
        <title>Early steps in the European eel (Anguilla anguilla)-Vibrio vulnificus interaction in the gills: Role of the RtxA13 toxin.</title>
        <authorList>
            <person name="Callol A."/>
            <person name="Pajuelo D."/>
            <person name="Ebbesson L."/>
            <person name="Teles M."/>
            <person name="MacKenzie S."/>
            <person name="Amaro C."/>
        </authorList>
    </citation>
    <scope>NUCLEOTIDE SEQUENCE</scope>
</reference>
<dbReference type="AlphaFoldDB" id="A0A0E9VXL8"/>
<evidence type="ECO:0000313" key="1">
    <source>
        <dbReference type="EMBL" id="JAH82781.1"/>
    </source>
</evidence>
<name>A0A0E9VXL8_ANGAN</name>